<dbReference type="PANTHER" id="PTHR46797">
    <property type="entry name" value="HTH-TYPE TRANSCRIPTIONAL REGULATOR"/>
    <property type="match status" value="1"/>
</dbReference>
<dbReference type="SUPFAM" id="SSF47413">
    <property type="entry name" value="lambda repressor-like DNA-binding domains"/>
    <property type="match status" value="1"/>
</dbReference>
<keyword evidence="2" id="KW-0238">DNA-binding</keyword>
<dbReference type="GO" id="GO:0005829">
    <property type="term" value="C:cytosol"/>
    <property type="evidence" value="ECO:0007669"/>
    <property type="project" value="TreeGrafter"/>
</dbReference>
<evidence type="ECO:0000313" key="5">
    <source>
        <dbReference type="EMBL" id="CRH06697.1"/>
    </source>
</evidence>
<dbReference type="InterPro" id="IPR011051">
    <property type="entry name" value="RmlC_Cupin_sf"/>
</dbReference>
<dbReference type="SMART" id="SM00530">
    <property type="entry name" value="HTH_XRE"/>
    <property type="match status" value="1"/>
</dbReference>
<accession>A0A1S7LKP4</accession>
<feature type="domain" description="HTH cro/C1-type" evidence="4">
    <location>
        <begin position="10"/>
        <end position="64"/>
    </location>
</feature>
<dbReference type="InterPro" id="IPR010982">
    <property type="entry name" value="Lambda_DNA-bd_dom_sf"/>
</dbReference>
<dbReference type="EMBL" id="LO017727">
    <property type="protein sequence ID" value="CRH06697.1"/>
    <property type="molecule type" value="Genomic_DNA"/>
</dbReference>
<evidence type="ECO:0000256" key="1">
    <source>
        <dbReference type="ARBA" id="ARBA00023015"/>
    </source>
</evidence>
<dbReference type="InterPro" id="IPR014710">
    <property type="entry name" value="RmlC-like_jellyroll"/>
</dbReference>
<reference evidence="5" key="1">
    <citation type="submission" date="2015-04" db="EMBL/GenBank/DDBJ databases">
        <authorList>
            <person name="Syromyatnikov M.Y."/>
            <person name="Popov V.N."/>
        </authorList>
    </citation>
    <scope>NUCLEOTIDE SEQUENCE</scope>
    <source>
        <strain evidence="5">MO-1</strain>
    </source>
</reference>
<proteinExistence type="predicted"/>
<organism evidence="5">
    <name type="scientific">Magnetococcus massalia (strain MO-1)</name>
    <dbReference type="NCBI Taxonomy" id="451514"/>
    <lineage>
        <taxon>Bacteria</taxon>
        <taxon>Pseudomonadati</taxon>
        <taxon>Pseudomonadota</taxon>
        <taxon>Magnetococcia</taxon>
        <taxon>Magnetococcales</taxon>
        <taxon>Magnetococcaceae</taxon>
        <taxon>Magnetococcus</taxon>
    </lineage>
</organism>
<evidence type="ECO:0000256" key="2">
    <source>
        <dbReference type="ARBA" id="ARBA00023125"/>
    </source>
</evidence>
<protein>
    <submittedName>
        <fullName evidence="5">Putative Transcriptional regulator, XRE family</fullName>
    </submittedName>
</protein>
<evidence type="ECO:0000259" key="4">
    <source>
        <dbReference type="PROSITE" id="PS50943"/>
    </source>
</evidence>
<evidence type="ECO:0000256" key="3">
    <source>
        <dbReference type="ARBA" id="ARBA00023163"/>
    </source>
</evidence>
<keyword evidence="3" id="KW-0804">Transcription</keyword>
<dbReference type="PANTHER" id="PTHR46797:SF23">
    <property type="entry name" value="HTH-TYPE TRANSCRIPTIONAL REGULATOR SUTR"/>
    <property type="match status" value="1"/>
</dbReference>
<dbReference type="InterPro" id="IPR001387">
    <property type="entry name" value="Cro/C1-type_HTH"/>
</dbReference>
<dbReference type="InterPro" id="IPR013096">
    <property type="entry name" value="Cupin_2"/>
</dbReference>
<name>A0A1S7LKP4_MAGMO</name>
<dbReference type="Pfam" id="PF07883">
    <property type="entry name" value="Cupin_2"/>
    <property type="match status" value="1"/>
</dbReference>
<dbReference type="PROSITE" id="PS50943">
    <property type="entry name" value="HTH_CROC1"/>
    <property type="match status" value="1"/>
</dbReference>
<dbReference type="GO" id="GO:0003677">
    <property type="term" value="F:DNA binding"/>
    <property type="evidence" value="ECO:0007669"/>
    <property type="project" value="UniProtKB-KW"/>
</dbReference>
<dbReference type="InterPro" id="IPR050807">
    <property type="entry name" value="TransReg_Diox_bact_type"/>
</dbReference>
<keyword evidence="1" id="KW-0805">Transcription regulation</keyword>
<dbReference type="AlphaFoldDB" id="A0A1S7LKP4"/>
<dbReference type="CDD" id="cd00093">
    <property type="entry name" value="HTH_XRE"/>
    <property type="match status" value="1"/>
</dbReference>
<dbReference type="Gene3D" id="2.60.120.10">
    <property type="entry name" value="Jelly Rolls"/>
    <property type="match status" value="1"/>
</dbReference>
<dbReference type="SUPFAM" id="SSF51182">
    <property type="entry name" value="RmlC-like cupins"/>
    <property type="match status" value="1"/>
</dbReference>
<dbReference type="CDD" id="cd02209">
    <property type="entry name" value="cupin_XRE_C"/>
    <property type="match status" value="1"/>
</dbReference>
<dbReference type="Pfam" id="PF01381">
    <property type="entry name" value="HTH_3"/>
    <property type="match status" value="1"/>
</dbReference>
<sequence length="186" mass="20623">MVTNLAGMRIRALRAQRKLTQQALADLAEIPRATLATVEKDDANPSLAVVYKIASALSMRVDELLVTEEERIHHIAADEMRWLEVGKGNYRAVTISPTGSAHFIQQIFTMQPHSRVEGRPHPPGSEEYLHVLEGTLGLEVAGETKILQTGDSARFGGNVRHVYENKENDIVRCIVVILEKAFITEG</sequence>
<gene>
    <name evidence="5" type="ORF">MAGMO_2540</name>
</gene>
<dbReference type="Gene3D" id="1.10.260.40">
    <property type="entry name" value="lambda repressor-like DNA-binding domains"/>
    <property type="match status" value="1"/>
</dbReference>
<dbReference type="GO" id="GO:0003700">
    <property type="term" value="F:DNA-binding transcription factor activity"/>
    <property type="evidence" value="ECO:0007669"/>
    <property type="project" value="TreeGrafter"/>
</dbReference>